<evidence type="ECO:0000313" key="1">
    <source>
        <dbReference type="EMBL" id="PZO35483.1"/>
    </source>
</evidence>
<protein>
    <recommendedName>
        <fullName evidence="3">DUF928 domain-containing protein</fullName>
    </recommendedName>
</protein>
<dbReference type="Pfam" id="PF06051">
    <property type="entry name" value="DUF928"/>
    <property type="match status" value="1"/>
</dbReference>
<dbReference type="Proteomes" id="UP000249467">
    <property type="component" value="Unassembled WGS sequence"/>
</dbReference>
<proteinExistence type="predicted"/>
<dbReference type="AlphaFoldDB" id="A0A2W4VRL0"/>
<reference evidence="1 2" key="1">
    <citation type="submission" date="2018-04" db="EMBL/GenBank/DDBJ databases">
        <authorList>
            <person name="Go L.Y."/>
            <person name="Mitchell J.A."/>
        </authorList>
    </citation>
    <scope>NUCLEOTIDE SEQUENCE [LARGE SCALE GENOMIC DNA]</scope>
    <source>
        <strain evidence="1">ULC066bin1</strain>
    </source>
</reference>
<gene>
    <name evidence="1" type="ORF">DCF19_23825</name>
</gene>
<comment type="caution">
    <text evidence="1">The sequence shown here is derived from an EMBL/GenBank/DDBJ whole genome shotgun (WGS) entry which is preliminary data.</text>
</comment>
<dbReference type="EMBL" id="QBML01000058">
    <property type="protein sequence ID" value="PZO35483.1"/>
    <property type="molecule type" value="Genomic_DNA"/>
</dbReference>
<name>A0A2W4VRL0_9CYAN</name>
<evidence type="ECO:0008006" key="3">
    <source>
        <dbReference type="Google" id="ProtNLM"/>
    </source>
</evidence>
<reference evidence="1 2" key="2">
    <citation type="submission" date="2018-06" db="EMBL/GenBank/DDBJ databases">
        <title>Metagenomic assembly of (sub)arctic Cyanobacteria and their associated microbiome from non-axenic cultures.</title>
        <authorList>
            <person name="Baurain D."/>
        </authorList>
    </citation>
    <scope>NUCLEOTIDE SEQUENCE [LARGE SCALE GENOMIC DNA]</scope>
    <source>
        <strain evidence="1">ULC066bin1</strain>
    </source>
</reference>
<evidence type="ECO:0000313" key="2">
    <source>
        <dbReference type="Proteomes" id="UP000249467"/>
    </source>
</evidence>
<dbReference type="InterPro" id="IPR010328">
    <property type="entry name" value="DUF928"/>
</dbReference>
<sequence>MTSTKISTAKAIALSTICLSTFCLVSVAGSLSFLPSANAQNYGLGLSKSAGSGGATRGDLPSILLLVPEDGAKTLASRPTFYWYVAPASSDAPDSKSAPEDTIKDTFEVTFILRDSNVSGKKVFEAEGKADKTGLYKFTLPEDAPELVQGKVQRWQIRWKKTSGVTSQVDVFAPIRRDDDPAMLNAISSAKNDLEKARAYAKNAYWYDAIDSYTIWLSQNPKDDVARTERNKLLQEGFKQHSAFNEEPCKLTKLQKKLDENKTAISVDFKTKTLR</sequence>
<organism evidence="1 2">
    <name type="scientific">Pseudanabaena frigida</name>
    <dbReference type="NCBI Taxonomy" id="945775"/>
    <lineage>
        <taxon>Bacteria</taxon>
        <taxon>Bacillati</taxon>
        <taxon>Cyanobacteriota</taxon>
        <taxon>Cyanophyceae</taxon>
        <taxon>Pseudanabaenales</taxon>
        <taxon>Pseudanabaenaceae</taxon>
        <taxon>Pseudanabaena</taxon>
    </lineage>
</organism>
<accession>A0A2W4VRL0</accession>